<dbReference type="GO" id="GO:0051308">
    <property type="term" value="P:male meiosis chromosome separation"/>
    <property type="evidence" value="ECO:0007669"/>
    <property type="project" value="TreeGrafter"/>
</dbReference>
<reference evidence="8" key="1">
    <citation type="submission" date="2012-07" db="EMBL/GenBank/DDBJ databases">
        <title>Genome of the Chinese tree shrew, a rising model animal genetically related to primates.</title>
        <authorList>
            <person name="Zhang G."/>
            <person name="Fan Y."/>
            <person name="Yao Y."/>
            <person name="Huang Z."/>
        </authorList>
    </citation>
    <scope>NUCLEOTIDE SEQUENCE [LARGE SCALE GENOMIC DNA]</scope>
</reference>
<evidence type="ECO:0000256" key="3">
    <source>
        <dbReference type="ARBA" id="ARBA00046388"/>
    </source>
</evidence>
<dbReference type="InterPro" id="IPR033587">
    <property type="entry name" value="M1AP"/>
</dbReference>
<dbReference type="GO" id="GO:0006412">
    <property type="term" value="P:translation"/>
    <property type="evidence" value="ECO:0007669"/>
    <property type="project" value="InterPro"/>
</dbReference>
<dbReference type="FunCoup" id="L9KMP3">
    <property type="interactions" value="178"/>
</dbReference>
<dbReference type="InParanoid" id="L9KMP3"/>
<accession>L9KMP3</accession>
<dbReference type="InterPro" id="IPR008991">
    <property type="entry name" value="Translation_prot_SH3-like_sf"/>
</dbReference>
<dbReference type="InterPro" id="IPR014722">
    <property type="entry name" value="Rib_uL2_dom2"/>
</dbReference>
<dbReference type="InterPro" id="IPR000915">
    <property type="entry name" value="60S_ribosomal_eL6"/>
</dbReference>
<dbReference type="GO" id="GO:0005840">
    <property type="term" value="C:ribosome"/>
    <property type="evidence" value="ECO:0007669"/>
    <property type="project" value="UniProtKB-KW"/>
</dbReference>
<dbReference type="Pfam" id="PF03868">
    <property type="entry name" value="Ribosomal_L6e_N"/>
    <property type="match status" value="1"/>
</dbReference>
<keyword evidence="8" id="KW-1185">Reference proteome</keyword>
<keyword evidence="4" id="KW-0689">Ribosomal protein</keyword>
<dbReference type="Pfam" id="PF01159">
    <property type="entry name" value="Ribosomal_L6e"/>
    <property type="match status" value="1"/>
</dbReference>
<dbReference type="Proteomes" id="UP000011518">
    <property type="component" value="Unassembled WGS sequence"/>
</dbReference>
<dbReference type="GO" id="GO:0003735">
    <property type="term" value="F:structural constituent of ribosome"/>
    <property type="evidence" value="ECO:0007669"/>
    <property type="project" value="InterPro"/>
</dbReference>
<protein>
    <recommendedName>
        <fullName evidence="4">60S ribosomal protein L6</fullName>
    </recommendedName>
</protein>
<comment type="function">
    <text evidence="2">Component of the large ribosomal subunit. The ribosome is a large ribonucleoprotein complex responsible for the synthesis of proteins in the cell.</text>
</comment>
<dbReference type="PROSITE" id="PS01170">
    <property type="entry name" value="RIBOSOMAL_L6E"/>
    <property type="match status" value="1"/>
</dbReference>
<dbReference type="InterPro" id="IPR049633">
    <property type="entry name" value="Ribosomal_eL6_CS"/>
</dbReference>
<dbReference type="STRING" id="246437.L9KMP3"/>
<comment type="similarity">
    <text evidence="1 4">Belongs to the eukaryotic ribosomal protein eL6 family.</text>
</comment>
<comment type="subunit">
    <text evidence="3">Component of the large ribosomal subunit. May bind IPO9 with low affinity.</text>
</comment>
<evidence type="ECO:0000256" key="2">
    <source>
        <dbReference type="ARBA" id="ARBA00034092"/>
    </source>
</evidence>
<dbReference type="PANTHER" id="PTHR28642:SF1">
    <property type="entry name" value="MEIOSIS 1 ARREST PROTEIN"/>
    <property type="match status" value="1"/>
</dbReference>
<gene>
    <name evidence="7" type="ORF">TREES_T100006707</name>
</gene>
<feature type="region of interest" description="Disordered" evidence="5">
    <location>
        <begin position="570"/>
        <end position="608"/>
    </location>
</feature>
<dbReference type="GO" id="GO:0007283">
    <property type="term" value="P:spermatogenesis"/>
    <property type="evidence" value="ECO:0007669"/>
    <property type="project" value="InterPro"/>
</dbReference>
<name>L9KMP3_TUPCH</name>
<keyword evidence="4" id="KW-0687">Ribonucleoprotein</keyword>
<dbReference type="eggNOG" id="ENOG502QT91">
    <property type="taxonomic scope" value="Eukaryota"/>
</dbReference>
<dbReference type="GO" id="GO:0007127">
    <property type="term" value="P:meiosis I"/>
    <property type="evidence" value="ECO:0007669"/>
    <property type="project" value="InterPro"/>
</dbReference>
<evidence type="ECO:0000256" key="4">
    <source>
        <dbReference type="RuleBase" id="RU000662"/>
    </source>
</evidence>
<dbReference type="Gene3D" id="2.30.30.30">
    <property type="match status" value="1"/>
</dbReference>
<dbReference type="PANTHER" id="PTHR28642">
    <property type="entry name" value="MEIOSIS 1 ARREST PROTEIN"/>
    <property type="match status" value="1"/>
</dbReference>
<evidence type="ECO:0000313" key="7">
    <source>
        <dbReference type="EMBL" id="ELW63993.1"/>
    </source>
</evidence>
<feature type="domain" description="Large ribosomal subunit protein uL6 N-terminal" evidence="6">
    <location>
        <begin position="199"/>
        <end position="243"/>
    </location>
</feature>
<reference evidence="8" key="2">
    <citation type="journal article" date="2013" name="Nat. Commun.">
        <title>Genome of the Chinese tree shrew.</title>
        <authorList>
            <person name="Fan Y."/>
            <person name="Huang Z.Y."/>
            <person name="Cao C.C."/>
            <person name="Chen C.S."/>
            <person name="Chen Y.X."/>
            <person name="Fan D.D."/>
            <person name="He J."/>
            <person name="Hou H.L."/>
            <person name="Hu L."/>
            <person name="Hu X.T."/>
            <person name="Jiang X.T."/>
            <person name="Lai R."/>
            <person name="Lang Y.S."/>
            <person name="Liang B."/>
            <person name="Liao S.G."/>
            <person name="Mu D."/>
            <person name="Ma Y.Y."/>
            <person name="Niu Y.Y."/>
            <person name="Sun X.Q."/>
            <person name="Xia J.Q."/>
            <person name="Xiao J."/>
            <person name="Xiong Z.Q."/>
            <person name="Xu L."/>
            <person name="Yang L."/>
            <person name="Zhang Y."/>
            <person name="Zhao W."/>
            <person name="Zhao X.D."/>
            <person name="Zheng Y.T."/>
            <person name="Zhou J.M."/>
            <person name="Zhu Y.B."/>
            <person name="Zhang G.J."/>
            <person name="Wang J."/>
            <person name="Yao Y.G."/>
        </authorList>
    </citation>
    <scope>NUCLEOTIDE SEQUENCE [LARGE SCALE GENOMIC DNA]</scope>
</reference>
<organism evidence="7 8">
    <name type="scientific">Tupaia chinensis</name>
    <name type="common">Chinese tree shrew</name>
    <name type="synonym">Tupaia belangeri chinensis</name>
    <dbReference type="NCBI Taxonomy" id="246437"/>
    <lineage>
        <taxon>Eukaryota</taxon>
        <taxon>Metazoa</taxon>
        <taxon>Chordata</taxon>
        <taxon>Craniata</taxon>
        <taxon>Vertebrata</taxon>
        <taxon>Euteleostomi</taxon>
        <taxon>Mammalia</taxon>
        <taxon>Eutheria</taxon>
        <taxon>Euarchontoglires</taxon>
        <taxon>Scandentia</taxon>
        <taxon>Tupaiidae</taxon>
        <taxon>Tupaia</taxon>
    </lineage>
</organism>
<dbReference type="AlphaFoldDB" id="L9KMP3"/>
<evidence type="ECO:0000256" key="5">
    <source>
        <dbReference type="SAM" id="MobiDB-lite"/>
    </source>
</evidence>
<evidence type="ECO:0000313" key="8">
    <source>
        <dbReference type="Proteomes" id="UP000011518"/>
    </source>
</evidence>
<proteinExistence type="inferred from homology"/>
<sequence>MYHERTTGKGSSIPMELYQQPPRLLIVHIALPSWAGICSNLCEALQNFFSLACSLMGPSRMSLFSVYVVQNQHECILPFVQVKGNFARLQACISELRMLQREGCFRPQDTSLRLAVEDGLQQFKQYCRHVTTGAALTYTSMEITVLTSHPGKEVVKQLEEGLKDTDLLRVRRLQVVEITKEILEYMDSASPVEEPANDVRGISRYSRSAMYSRKAMYKRKYSVTKSRIKKKKKEKILATVTKPVGGDKNGGTQVVKLRKMPRGKRVVFLKQLSSGLLLVTGPLVLNRVPLRRTHQKFVIATSTKIDISKVKFPKHLIDAYFKKKKLQKPRHQEVCLKCDLQERLLSPSLLPGTADGFSRMDDPKGDFSTLYQMASQPSASRYKLQVIKALKSSGVCESLMYGLPFILRPTSCWQLDWDELETNQQHFHALCHSLMKREWLLLARGEPLSLGHGQRAPASTFYVIMPSCSLTLLVKAVATRELLLPSPFPQLSEDPPDDSLRIVEASSSSLPQSMLDSLELEPTYNPLQVWSHLYSHLSSTFAKPQGRPHPNWESRARRKAGQLQTHRVRATVAPLPMTSVPGKTHKMPAASKTSLEDLFLPSEQQENK</sequence>
<evidence type="ECO:0000259" key="6">
    <source>
        <dbReference type="Pfam" id="PF03868"/>
    </source>
</evidence>
<dbReference type="InterPro" id="IPR005568">
    <property type="entry name" value="Ribosomal_uL6_N"/>
</dbReference>
<dbReference type="SUPFAM" id="SSF50104">
    <property type="entry name" value="Translation proteins SH3-like domain"/>
    <property type="match status" value="1"/>
</dbReference>
<dbReference type="GO" id="GO:1990904">
    <property type="term" value="C:ribonucleoprotein complex"/>
    <property type="evidence" value="ECO:0007669"/>
    <property type="project" value="UniProtKB-KW"/>
</dbReference>
<dbReference type="EMBL" id="KB320756">
    <property type="protein sequence ID" value="ELW63993.1"/>
    <property type="molecule type" value="Genomic_DNA"/>
</dbReference>
<evidence type="ECO:0000256" key="1">
    <source>
        <dbReference type="ARBA" id="ARBA00010592"/>
    </source>
</evidence>